<evidence type="ECO:0000313" key="4">
    <source>
        <dbReference type="EMBL" id="SFS07578.1"/>
    </source>
</evidence>
<dbReference type="PANTHER" id="PTHR10794">
    <property type="entry name" value="ABHYDROLASE DOMAIN-CONTAINING PROTEIN"/>
    <property type="match status" value="1"/>
</dbReference>
<dbReference type="Pfam" id="PF00561">
    <property type="entry name" value="Abhydrolase_1"/>
    <property type="match status" value="1"/>
</dbReference>
<dbReference type="GO" id="GO:0034338">
    <property type="term" value="F:short-chain carboxylesterase activity"/>
    <property type="evidence" value="ECO:0007669"/>
    <property type="project" value="TreeGrafter"/>
</dbReference>
<dbReference type="GO" id="GO:0047372">
    <property type="term" value="F:monoacylglycerol lipase activity"/>
    <property type="evidence" value="ECO:0007669"/>
    <property type="project" value="TreeGrafter"/>
</dbReference>
<gene>
    <name evidence="4" type="ORF">SAMN05421771_1358</name>
</gene>
<evidence type="ECO:0000256" key="2">
    <source>
        <dbReference type="PIRSR" id="PIRSR005211-1"/>
    </source>
</evidence>
<sequence>MKPAFTPRPFTPRRWLTNGHLQTIVGNFLPRTDKLPPAEAVYVVVSPGADTQIASQVLCHCHWQPEAVRAERLTVILLHGLEGSSNSQYVVGNANKLFAAGMNVVRMNMRNCGGTERLSPTLYHSGLSGDVRAVMNLFLVRERLERVALVGYSMGGNLVLKLAGELGNEAPPQLRAVVGVSPAVDLGPSADLLHAPVNRLYERRFLKALRRRFRMKAMLFPRVFDPSKADALDSLRDFDDRITALYSGFQSADDYYYRAAAARVLDRIAVPTLILHACDDPFVVITDESRAKLAANACITLLEPAHGGHCAFLATPDPTRNDDGYWAETTLLAFLRSAAG</sequence>
<dbReference type="InterPro" id="IPR050960">
    <property type="entry name" value="AB_hydrolase_4_sf"/>
</dbReference>
<reference evidence="4 5" key="1">
    <citation type="submission" date="2016-10" db="EMBL/GenBank/DDBJ databases">
        <authorList>
            <person name="de Groot N.N."/>
        </authorList>
    </citation>
    <scope>NUCLEOTIDE SEQUENCE [LARGE SCALE GENOMIC DNA]</scope>
    <source>
        <strain evidence="4 5">DSM 21001</strain>
    </source>
</reference>
<dbReference type="InterPro" id="IPR029058">
    <property type="entry name" value="AB_hydrolase_fold"/>
</dbReference>
<feature type="active site" description="Charge relay system" evidence="2">
    <location>
        <position position="280"/>
    </location>
</feature>
<dbReference type="PANTHER" id="PTHR10794:SF63">
    <property type="entry name" value="ALPHA_BETA HYDROLASE 1, ISOFORM A"/>
    <property type="match status" value="1"/>
</dbReference>
<keyword evidence="5" id="KW-1185">Reference proteome</keyword>
<feature type="active site" description="Charge relay system" evidence="2">
    <location>
        <position position="153"/>
    </location>
</feature>
<feature type="active site" description="Charge relay system" evidence="2">
    <location>
        <position position="309"/>
    </location>
</feature>
<dbReference type="EMBL" id="FOZL01000001">
    <property type="protein sequence ID" value="SFS07578.1"/>
    <property type="molecule type" value="Genomic_DNA"/>
</dbReference>
<dbReference type="PIRSF" id="PIRSF005211">
    <property type="entry name" value="Ab_hydro_YheT"/>
    <property type="match status" value="1"/>
</dbReference>
<dbReference type="InterPro" id="IPR012020">
    <property type="entry name" value="ABHD4"/>
</dbReference>
<dbReference type="SUPFAM" id="SSF53474">
    <property type="entry name" value="alpha/beta-Hydrolases"/>
    <property type="match status" value="1"/>
</dbReference>
<proteinExistence type="inferred from homology"/>
<protein>
    <recommendedName>
        <fullName evidence="3">AB hydrolase-1 domain-containing protein</fullName>
    </recommendedName>
</protein>
<dbReference type="InterPro" id="IPR000073">
    <property type="entry name" value="AB_hydrolase_1"/>
</dbReference>
<dbReference type="OrthoDB" id="332676at2"/>
<evidence type="ECO:0000313" key="5">
    <source>
        <dbReference type="Proteomes" id="UP000199024"/>
    </source>
</evidence>
<evidence type="ECO:0000259" key="3">
    <source>
        <dbReference type="Pfam" id="PF00561"/>
    </source>
</evidence>
<organism evidence="4 5">
    <name type="scientific">Granulicella pectinivorans</name>
    <dbReference type="NCBI Taxonomy" id="474950"/>
    <lineage>
        <taxon>Bacteria</taxon>
        <taxon>Pseudomonadati</taxon>
        <taxon>Acidobacteriota</taxon>
        <taxon>Terriglobia</taxon>
        <taxon>Terriglobales</taxon>
        <taxon>Acidobacteriaceae</taxon>
        <taxon>Granulicella</taxon>
    </lineage>
</organism>
<dbReference type="Proteomes" id="UP000199024">
    <property type="component" value="Unassembled WGS sequence"/>
</dbReference>
<dbReference type="AlphaFoldDB" id="A0A1I6LW00"/>
<evidence type="ECO:0000256" key="1">
    <source>
        <dbReference type="ARBA" id="ARBA00010884"/>
    </source>
</evidence>
<dbReference type="Gene3D" id="3.40.50.1820">
    <property type="entry name" value="alpha/beta hydrolase"/>
    <property type="match status" value="1"/>
</dbReference>
<accession>A0A1I6LW00</accession>
<dbReference type="RefSeq" id="WP_089837794.1">
    <property type="nucleotide sequence ID" value="NZ_FOZL01000001.1"/>
</dbReference>
<name>A0A1I6LW00_9BACT</name>
<dbReference type="STRING" id="474950.SAMN05421771_1358"/>
<feature type="domain" description="AB hydrolase-1" evidence="3">
    <location>
        <begin position="74"/>
        <end position="313"/>
    </location>
</feature>
<comment type="similarity">
    <text evidence="1">Belongs to the AB hydrolase superfamily. AB hydrolase 4 family.</text>
</comment>